<evidence type="ECO:0000313" key="2">
    <source>
        <dbReference type="Proteomes" id="UP000011115"/>
    </source>
</evidence>
<dbReference type="InParanoid" id="M1DKR5"/>
<organism evidence="1 2">
    <name type="scientific">Solanum tuberosum</name>
    <name type="common">Potato</name>
    <dbReference type="NCBI Taxonomy" id="4113"/>
    <lineage>
        <taxon>Eukaryota</taxon>
        <taxon>Viridiplantae</taxon>
        <taxon>Streptophyta</taxon>
        <taxon>Embryophyta</taxon>
        <taxon>Tracheophyta</taxon>
        <taxon>Spermatophyta</taxon>
        <taxon>Magnoliopsida</taxon>
        <taxon>eudicotyledons</taxon>
        <taxon>Gunneridae</taxon>
        <taxon>Pentapetalae</taxon>
        <taxon>asterids</taxon>
        <taxon>lamiids</taxon>
        <taxon>Solanales</taxon>
        <taxon>Solanaceae</taxon>
        <taxon>Solanoideae</taxon>
        <taxon>Solaneae</taxon>
        <taxon>Solanum</taxon>
    </lineage>
</organism>
<dbReference type="HOGENOM" id="CLU_1680978_0_0_1"/>
<protein>
    <submittedName>
        <fullName evidence="1">Uncharacterized protein</fullName>
    </submittedName>
</protein>
<proteinExistence type="predicted"/>
<keyword evidence="2" id="KW-1185">Reference proteome</keyword>
<dbReference type="AlphaFoldDB" id="M1DKR5"/>
<reference evidence="1" key="2">
    <citation type="submission" date="2015-06" db="UniProtKB">
        <authorList>
            <consortium name="EnsemblPlants"/>
        </authorList>
    </citation>
    <scope>IDENTIFICATION</scope>
    <source>
        <strain evidence="1">DM1-3 516 R44</strain>
    </source>
</reference>
<evidence type="ECO:0000313" key="1">
    <source>
        <dbReference type="EnsemblPlants" id="PGSC0003DMT400090600"/>
    </source>
</evidence>
<dbReference type="EnsemblPlants" id="PGSC0003DMT400090600">
    <property type="protein sequence ID" value="PGSC0003DMT400090600"/>
    <property type="gene ID" value="PGSC0003DMG400040171"/>
</dbReference>
<sequence length="157" mass="17744">MRDKALNEMAGFSFPCLIGKLCRQANIPPNRLVDKWGEASRLTQVSKIENVANHLFGAKSGAALGTYVTIPMIFLDKLVTDQRQTRTLVDQIVNRMPQLIEKDVLTAKKEITDEMRKELVFLKDGMDGLENLVHDQFQVAGLVDIEEFKAQLVEIRT</sequence>
<accession>M1DKR5</accession>
<dbReference type="Gramene" id="PGSC0003DMT400090600">
    <property type="protein sequence ID" value="PGSC0003DMT400090600"/>
    <property type="gene ID" value="PGSC0003DMG400040171"/>
</dbReference>
<dbReference type="Proteomes" id="UP000011115">
    <property type="component" value="Unassembled WGS sequence"/>
</dbReference>
<dbReference type="PaxDb" id="4113-PGSC0003DMT400090600"/>
<name>M1DKR5_SOLTU</name>
<reference evidence="2" key="1">
    <citation type="journal article" date="2011" name="Nature">
        <title>Genome sequence and analysis of the tuber crop potato.</title>
        <authorList>
            <consortium name="The Potato Genome Sequencing Consortium"/>
        </authorList>
    </citation>
    <scope>NUCLEOTIDE SEQUENCE [LARGE SCALE GENOMIC DNA]</scope>
    <source>
        <strain evidence="2">cv. DM1-3 516 R44</strain>
    </source>
</reference>